<evidence type="ECO:0000259" key="1">
    <source>
        <dbReference type="Pfam" id="PF07727"/>
    </source>
</evidence>
<dbReference type="Proteomes" id="UP000729402">
    <property type="component" value="Unassembled WGS sequence"/>
</dbReference>
<dbReference type="PANTHER" id="PTHR11439">
    <property type="entry name" value="GAG-POL-RELATED RETROTRANSPOSON"/>
    <property type="match status" value="1"/>
</dbReference>
<dbReference type="PANTHER" id="PTHR11439:SF515">
    <property type="entry name" value="GAG-POL POLYPROTEIN"/>
    <property type="match status" value="1"/>
</dbReference>
<dbReference type="InterPro" id="IPR057670">
    <property type="entry name" value="SH3_retrovirus"/>
</dbReference>
<keyword evidence="4" id="KW-1185">Reference proteome</keyword>
<dbReference type="Pfam" id="PF07727">
    <property type="entry name" value="RVT_2"/>
    <property type="match status" value="1"/>
</dbReference>
<comment type="caution">
    <text evidence="3">The sequence shown here is derived from an EMBL/GenBank/DDBJ whole genome shotgun (WGS) entry which is preliminary data.</text>
</comment>
<dbReference type="CDD" id="cd09272">
    <property type="entry name" value="RNase_HI_RT_Ty1"/>
    <property type="match status" value="1"/>
</dbReference>
<evidence type="ECO:0000259" key="2">
    <source>
        <dbReference type="Pfam" id="PF25597"/>
    </source>
</evidence>
<protein>
    <recommendedName>
        <fullName evidence="5">Reverse transcriptase Ty1/copia-type domain-containing protein</fullName>
    </recommendedName>
</protein>
<evidence type="ECO:0008006" key="5">
    <source>
        <dbReference type="Google" id="ProtNLM"/>
    </source>
</evidence>
<evidence type="ECO:0000313" key="4">
    <source>
        <dbReference type="Proteomes" id="UP000729402"/>
    </source>
</evidence>
<name>A0A8J5WYB6_ZIZPA</name>
<dbReference type="InterPro" id="IPR013103">
    <property type="entry name" value="RVT_2"/>
</dbReference>
<reference evidence="3" key="1">
    <citation type="journal article" date="2021" name="bioRxiv">
        <title>Whole Genome Assembly and Annotation of Northern Wild Rice, Zizania palustris L., Supports a Whole Genome Duplication in the Zizania Genus.</title>
        <authorList>
            <person name="Haas M."/>
            <person name="Kono T."/>
            <person name="Macchietto M."/>
            <person name="Millas R."/>
            <person name="McGilp L."/>
            <person name="Shao M."/>
            <person name="Duquette J."/>
            <person name="Hirsch C.N."/>
            <person name="Kimball J."/>
        </authorList>
    </citation>
    <scope>NUCLEOTIDE SEQUENCE</scope>
    <source>
        <tissue evidence="3">Fresh leaf tissue</tissue>
    </source>
</reference>
<proteinExistence type="predicted"/>
<reference evidence="3" key="2">
    <citation type="submission" date="2021-02" db="EMBL/GenBank/DDBJ databases">
        <authorList>
            <person name="Kimball J.A."/>
            <person name="Haas M.W."/>
            <person name="Macchietto M."/>
            <person name="Kono T."/>
            <person name="Duquette J."/>
            <person name="Shao M."/>
        </authorList>
    </citation>
    <scope>NUCLEOTIDE SEQUENCE</scope>
    <source>
        <tissue evidence="3">Fresh leaf tissue</tissue>
    </source>
</reference>
<dbReference type="OrthoDB" id="443140at2759"/>
<sequence length="743" mass="83199">MLKGKNLPAIFWGEAVMAAVYVLNRSSSKGAGGRTPYELWTGSTPSVHHLRTFGCVAHVKDTRPHLRKLDDRSKPMIFVGYEAGSMAYRAYDPTTRRLHVTRDVVFDEETKWNWDSNKVDSEFIIEYVAAEHPEVVLTRPDERLPPEARDASPNLASPVQEHVLPGPAVVHVSPPGGMEDGLDADQEEEAPLRFRTLQNIEEAGPALGLMGQEHQAELLVMDIEEPTSFQEAYEHAPWRKAMQTEMDAIEENGTWHLTEAPAGHRPIGLKWVFKTKKDATGKVIKHKARLVAKGYVQQQGVDFDEVFAPVARLESVRLLLAYAAGQGWSIHHMDVKSAFLNGELQEEVYVTQPPGFTVAGDEDKVLRLSKALYGLRQAPRAWYAKLDAALLGLGFHRSESEHAVYMRGGGLHNQHKLIVGVYVDDLIITGVDITELKQFKKEMQNTFQMADLGLLNYYLGLEVRQDGSGVSVNQKAYALKILATAGMEGCNPSSTPMENRLKLSKSSTAPLIDPTQYRRIVGALRYLVNTRPDLAYAVGYVSRFMEKPTVEHLMAVKRVLRYIAGTADFGCHYGRRKGPGKLIGYSDSDLAGDVDTRQSTTGVLFFLHDSLITWQSQKQRVVALSSCEAEYVAAATAACQGIWLSRLLEEFQGEEEANPFTLRIDNQSAIQLSRNPVFHDRSKHIDTKYHFIRQCVEENRVRVEHVNTNNQLADILTKSLGRDRFVELRTKLGIAKVEEVRQA</sequence>
<feature type="domain" description="Reverse transcriptase Ty1/copia-type" evidence="1">
    <location>
        <begin position="252"/>
        <end position="498"/>
    </location>
</feature>
<dbReference type="Pfam" id="PF25597">
    <property type="entry name" value="SH3_retrovirus"/>
    <property type="match status" value="1"/>
</dbReference>
<dbReference type="AlphaFoldDB" id="A0A8J5WYB6"/>
<evidence type="ECO:0000313" key="3">
    <source>
        <dbReference type="EMBL" id="KAG8100231.1"/>
    </source>
</evidence>
<feature type="domain" description="Retroviral polymerase SH3-like" evidence="2">
    <location>
        <begin position="55"/>
        <end position="118"/>
    </location>
</feature>
<organism evidence="3 4">
    <name type="scientific">Zizania palustris</name>
    <name type="common">Northern wild rice</name>
    <dbReference type="NCBI Taxonomy" id="103762"/>
    <lineage>
        <taxon>Eukaryota</taxon>
        <taxon>Viridiplantae</taxon>
        <taxon>Streptophyta</taxon>
        <taxon>Embryophyta</taxon>
        <taxon>Tracheophyta</taxon>
        <taxon>Spermatophyta</taxon>
        <taxon>Magnoliopsida</taxon>
        <taxon>Liliopsida</taxon>
        <taxon>Poales</taxon>
        <taxon>Poaceae</taxon>
        <taxon>BOP clade</taxon>
        <taxon>Oryzoideae</taxon>
        <taxon>Oryzeae</taxon>
        <taxon>Zizaniinae</taxon>
        <taxon>Zizania</taxon>
    </lineage>
</organism>
<accession>A0A8J5WYB6</accession>
<gene>
    <name evidence="3" type="ORF">GUJ93_ZPchr0013g35229</name>
</gene>
<dbReference type="EMBL" id="JAAALK010000079">
    <property type="protein sequence ID" value="KAG8100231.1"/>
    <property type="molecule type" value="Genomic_DNA"/>
</dbReference>